<feature type="compositionally biased region" description="Acidic residues" evidence="1">
    <location>
        <begin position="128"/>
        <end position="140"/>
    </location>
</feature>
<keyword evidence="3" id="KW-1185">Reference proteome</keyword>
<feature type="compositionally biased region" description="Low complexity" evidence="1">
    <location>
        <begin position="100"/>
        <end position="113"/>
    </location>
</feature>
<protein>
    <submittedName>
        <fullName evidence="2">(pine wood nematode) hypothetical protein</fullName>
    </submittedName>
</protein>
<dbReference type="Proteomes" id="UP000659654">
    <property type="component" value="Unassembled WGS sequence"/>
</dbReference>
<dbReference type="EMBL" id="CAJFCV020000004">
    <property type="protein sequence ID" value="CAG9113448.1"/>
    <property type="molecule type" value="Genomic_DNA"/>
</dbReference>
<comment type="caution">
    <text evidence="2">The sequence shown here is derived from an EMBL/GenBank/DDBJ whole genome shotgun (WGS) entry which is preliminary data.</text>
</comment>
<name>A0A7I8XF22_BURXY</name>
<reference evidence="2" key="1">
    <citation type="submission" date="2020-09" db="EMBL/GenBank/DDBJ databases">
        <authorList>
            <person name="Kikuchi T."/>
        </authorList>
    </citation>
    <scope>NUCLEOTIDE SEQUENCE</scope>
    <source>
        <strain evidence="2">Ka4C1</strain>
    </source>
</reference>
<accession>A0A7I8XF22</accession>
<feature type="compositionally biased region" description="Basic residues" evidence="1">
    <location>
        <begin position="81"/>
        <end position="99"/>
    </location>
</feature>
<organism evidence="2 3">
    <name type="scientific">Bursaphelenchus xylophilus</name>
    <name type="common">Pinewood nematode worm</name>
    <name type="synonym">Aphelenchoides xylophilus</name>
    <dbReference type="NCBI Taxonomy" id="6326"/>
    <lineage>
        <taxon>Eukaryota</taxon>
        <taxon>Metazoa</taxon>
        <taxon>Ecdysozoa</taxon>
        <taxon>Nematoda</taxon>
        <taxon>Chromadorea</taxon>
        <taxon>Rhabditida</taxon>
        <taxon>Tylenchina</taxon>
        <taxon>Tylenchomorpha</taxon>
        <taxon>Aphelenchoidea</taxon>
        <taxon>Aphelenchoididae</taxon>
        <taxon>Bursaphelenchus</taxon>
    </lineage>
</organism>
<gene>
    <name evidence="2" type="ORF">BXYJ_LOCUS8136</name>
</gene>
<evidence type="ECO:0000313" key="3">
    <source>
        <dbReference type="Proteomes" id="UP000659654"/>
    </source>
</evidence>
<dbReference type="EMBL" id="CAJFDI010000004">
    <property type="protein sequence ID" value="CAD5224623.1"/>
    <property type="molecule type" value="Genomic_DNA"/>
</dbReference>
<evidence type="ECO:0000313" key="2">
    <source>
        <dbReference type="EMBL" id="CAD5224623.1"/>
    </source>
</evidence>
<feature type="compositionally biased region" description="Acidic residues" evidence="1">
    <location>
        <begin position="68"/>
        <end position="77"/>
    </location>
</feature>
<sequence length="705" mass="80209">MSKRKCFSKNNCLTNGNIHGTNYDIIQPDFQGYRFTPKVEPMEAENDVIHPELVDEYREVIKAVVKEEGEESPNEEEATMKRKKREAKKKPASRRKTMTSRRSAGSSGRVRLSTKQKLDSSMGREAGAAEEDGESDEEATELSMQAQDPLSKAGRSLALKRKKSVKRCITINRMQIHQLCDSPNQETVDSILTKMPRMNVSGDSIATIDVMPCKDDKFFVVNGVNVWLAAKQADRKELEVLVWPSLTLAEIVLLRYQESDELKLGHWAPSHTQIVKDLRALMDASVIVFRANDFSSDHTISRRTASLKVAALPAFVKEFHVQIACKPAEQRDALVRLLELMEKTVWQRKSRKGPNRRGQVSILRQFFRNFVWSKHGKNLVKLIAQAEADGTVFDIGDTALFSESEKYKDEFVSPVRRLFADINDEDIVFQSGGCFPPEKAKEVKHFTDLIKRGVIEMNRTECIATLCLTFYSNLKHPWPMSLTFDQAATDAHEDFAGLLEKEFNMKFIYLDITEYDAAVLDNLPLIQRIMELKGHTQQTQCQSIVIRSDIKDPNRVKQRMPMLTSQFPPYSMTVTVINERISIRGSLADKRLTFLHYFGRPPPIYVKGGECYATSNLHELMPSLFAAKPSSGLMFISRGDALNLNSFTLHIANFNGICVYPDLECIQEAKRYTKSATSKSTSTRDERHYIPFHQSSSFRYSEIPE</sequence>
<evidence type="ECO:0000256" key="1">
    <source>
        <dbReference type="SAM" id="MobiDB-lite"/>
    </source>
</evidence>
<dbReference type="AlphaFoldDB" id="A0A7I8XF22"/>
<dbReference type="Proteomes" id="UP000582659">
    <property type="component" value="Unassembled WGS sequence"/>
</dbReference>
<feature type="region of interest" description="Disordered" evidence="1">
    <location>
        <begin position="65"/>
        <end position="151"/>
    </location>
</feature>
<proteinExistence type="predicted"/>